<dbReference type="GO" id="GO:0019441">
    <property type="term" value="P:L-tryptophan catabolic process to kynurenine"/>
    <property type="evidence" value="ECO:0007669"/>
    <property type="project" value="InterPro"/>
</dbReference>
<dbReference type="PANTHER" id="PTHR31118:SF32">
    <property type="entry name" value="KYNURENINE FORMAMIDASE"/>
    <property type="match status" value="1"/>
</dbReference>
<sequence length="227" mass="26520">MKNILDLTYPISQNLKYYKDKSIELFYMEKVQDDKINRETIINFDSHTGTHIDYPAHCIKNGKNGNKYSLDYLFSENVVLFDIDLTNEKIPKLTKELFLDCKISTNTEILIIKTHFSCLRDNARYIWESPIIDSDIPLFLKKNFPYIKAVCFDIISVTSQLNRDEGKKCHINFLSNNFGKEILIIEDINLQYLQKDDIINKIYILPLKFENMDGSPCSIIAEVERKG</sequence>
<evidence type="ECO:0000313" key="1">
    <source>
        <dbReference type="EMBL" id="ALT31888.1"/>
    </source>
</evidence>
<dbReference type="EMBL" id="KT868844">
    <property type="protein sequence ID" value="ALT31888.1"/>
    <property type="molecule type" value="Genomic_DNA"/>
</dbReference>
<organism evidence="1">
    <name type="scientific">Campylobacter jejuni subsp. jejuni</name>
    <dbReference type="NCBI Taxonomy" id="32022"/>
    <lineage>
        <taxon>Bacteria</taxon>
        <taxon>Pseudomonadati</taxon>
        <taxon>Campylobacterota</taxon>
        <taxon>Epsilonproteobacteria</taxon>
        <taxon>Campylobacterales</taxon>
        <taxon>Campylobacteraceae</taxon>
        <taxon>Campylobacter</taxon>
    </lineage>
</organism>
<dbReference type="RefSeq" id="WP_032590592.1">
    <property type="nucleotide sequence ID" value="NZ_CP010306.1"/>
</dbReference>
<dbReference type="GO" id="GO:0004061">
    <property type="term" value="F:arylformamidase activity"/>
    <property type="evidence" value="ECO:0007669"/>
    <property type="project" value="InterPro"/>
</dbReference>
<reference evidence="1" key="1">
    <citation type="journal article" date="2015" name="PLoS ONE">
        <title>Updated Campylobacter jejuni Capsule PCR Multiplex Typing System and Its Application to Clinical Isolates from South and Southeast Asia.</title>
        <authorList>
            <person name="Poly F."/>
            <person name="Serichantalergs O."/>
            <person name="Kuroiwa J."/>
            <person name="Pootong P."/>
            <person name="Mason C."/>
            <person name="Guerry P."/>
            <person name="Parker C.T."/>
        </authorList>
    </citation>
    <scope>NUCLEOTIDE SEQUENCE</scope>
    <source>
        <strain evidence="1">HS9</strain>
    </source>
</reference>
<dbReference type="Gene3D" id="3.50.30.50">
    <property type="entry name" value="Putative cyclase"/>
    <property type="match status" value="1"/>
</dbReference>
<dbReference type="PANTHER" id="PTHR31118">
    <property type="entry name" value="CYCLASE-LIKE PROTEIN 2"/>
    <property type="match status" value="1"/>
</dbReference>
<dbReference type="InterPro" id="IPR007325">
    <property type="entry name" value="KFase/CYL"/>
</dbReference>
<proteinExistence type="predicted"/>
<accession>A0A0U3ANS7</accession>
<name>A0A0U3ANS7_CAMJU</name>
<dbReference type="InterPro" id="IPR037175">
    <property type="entry name" value="KFase_sf"/>
</dbReference>
<keyword evidence="1" id="KW-0378">Hydrolase</keyword>
<dbReference type="PATRIC" id="fig|32022.145.peg.1503"/>
<dbReference type="Pfam" id="PF04199">
    <property type="entry name" value="Cyclase"/>
    <property type="match status" value="1"/>
</dbReference>
<dbReference type="KEGG" id="cjl:PJ17_07475"/>
<protein>
    <submittedName>
        <fullName evidence="1">Metal-dependent hydrolase</fullName>
    </submittedName>
</protein>
<dbReference type="AlphaFoldDB" id="A0A0U3ANS7"/>
<dbReference type="SUPFAM" id="SSF102198">
    <property type="entry name" value="Putative cyclase"/>
    <property type="match status" value="1"/>
</dbReference>